<evidence type="ECO:0000313" key="5">
    <source>
        <dbReference type="Proteomes" id="UP000255423"/>
    </source>
</evidence>
<feature type="chain" id="PRO_5025369313" evidence="3">
    <location>
        <begin position="29"/>
        <end position="176"/>
    </location>
</feature>
<dbReference type="EMBL" id="UHJL01000002">
    <property type="protein sequence ID" value="SUQ24011.1"/>
    <property type="molecule type" value="Genomic_DNA"/>
</dbReference>
<evidence type="ECO:0000256" key="1">
    <source>
        <dbReference type="ARBA" id="ARBA00022722"/>
    </source>
</evidence>
<evidence type="ECO:0000256" key="3">
    <source>
        <dbReference type="SAM" id="SignalP"/>
    </source>
</evidence>
<organism evidence="4 5">
    <name type="scientific">Fibrobacter succinogenes</name>
    <name type="common">Bacteroides succinogenes</name>
    <dbReference type="NCBI Taxonomy" id="833"/>
    <lineage>
        <taxon>Bacteria</taxon>
        <taxon>Pseudomonadati</taxon>
        <taxon>Fibrobacterota</taxon>
        <taxon>Fibrobacteria</taxon>
        <taxon>Fibrobacterales</taxon>
        <taxon>Fibrobacteraceae</taxon>
        <taxon>Fibrobacter</taxon>
    </lineage>
</organism>
<feature type="signal peptide" evidence="3">
    <location>
        <begin position="1"/>
        <end position="28"/>
    </location>
</feature>
<keyword evidence="2" id="KW-0378">Hydrolase</keyword>
<dbReference type="Pfam" id="PF00545">
    <property type="entry name" value="Ribonuclease"/>
    <property type="match status" value="1"/>
</dbReference>
<reference evidence="4 5" key="1">
    <citation type="submission" date="2017-08" db="EMBL/GenBank/DDBJ databases">
        <authorList>
            <person name="de Groot N.N."/>
        </authorList>
    </citation>
    <scope>NUCLEOTIDE SEQUENCE [LARGE SCALE GENOMIC DNA]</scope>
    <source>
        <strain evidence="4 5">HM2</strain>
    </source>
</reference>
<dbReference type="PROSITE" id="PS51257">
    <property type="entry name" value="PROKAR_LIPOPROTEIN"/>
    <property type="match status" value="1"/>
</dbReference>
<evidence type="ECO:0000256" key="2">
    <source>
        <dbReference type="ARBA" id="ARBA00022801"/>
    </source>
</evidence>
<evidence type="ECO:0000313" key="4">
    <source>
        <dbReference type="EMBL" id="SUQ24011.1"/>
    </source>
</evidence>
<dbReference type="RefSeq" id="WP_109572615.1">
    <property type="nucleotide sequence ID" value="NZ_UHJL01000002.1"/>
</dbReference>
<proteinExistence type="predicted"/>
<keyword evidence="1" id="KW-0540">Nuclease</keyword>
<protein>
    <submittedName>
        <fullName evidence="4">Ribonuclease</fullName>
    </submittedName>
</protein>
<keyword evidence="3" id="KW-0732">Signal</keyword>
<sequence length="176" mass="19688">MKTIKVLFFATAACFLATACTTSAPADANTSNPTPGKNNSSSADIKSIYDAVEESRKYTTRDSVAAYLCKFDKLPSNYVGKNEGQQLYETKTGKTFEKWNFNPWTTIGVMIGGDKFNNYASNANDYYASLPEGAYYEADVEYSAKNRGTKRLVYQSDCVIYYTADHYETFSKLEIQ</sequence>
<dbReference type="SUPFAM" id="SSF53933">
    <property type="entry name" value="Microbial ribonucleases"/>
    <property type="match status" value="1"/>
</dbReference>
<gene>
    <name evidence="4" type="ORF">SAMN05661053_1401</name>
</gene>
<dbReference type="Proteomes" id="UP000255423">
    <property type="component" value="Unassembled WGS sequence"/>
</dbReference>
<dbReference type="GO" id="GO:0004521">
    <property type="term" value="F:RNA endonuclease activity"/>
    <property type="evidence" value="ECO:0007669"/>
    <property type="project" value="InterPro"/>
</dbReference>
<dbReference type="AlphaFoldDB" id="A0A380S684"/>
<dbReference type="GO" id="GO:0016787">
    <property type="term" value="F:hydrolase activity"/>
    <property type="evidence" value="ECO:0007669"/>
    <property type="project" value="UniProtKB-KW"/>
</dbReference>
<accession>A0A380S684</accession>
<dbReference type="InterPro" id="IPR016191">
    <property type="entry name" value="Ribonuclease/ribotoxin"/>
</dbReference>
<name>A0A380S684_FIBSU</name>
<dbReference type="InterPro" id="IPR000026">
    <property type="entry name" value="N1-like"/>
</dbReference>
<dbReference type="InterPro" id="IPR053753">
    <property type="entry name" value="RNase_N1/T1-like_sf"/>
</dbReference>
<dbReference type="Gene3D" id="3.40.20.20">
    <property type="match status" value="2"/>
</dbReference>
<dbReference type="GO" id="GO:0003723">
    <property type="term" value="F:RNA binding"/>
    <property type="evidence" value="ECO:0007669"/>
    <property type="project" value="InterPro"/>
</dbReference>